<keyword evidence="4" id="KW-1185">Reference proteome</keyword>
<evidence type="ECO:0000313" key="3">
    <source>
        <dbReference type="EMBL" id="KDR83550.1"/>
    </source>
</evidence>
<dbReference type="EMBL" id="KL142368">
    <property type="protein sequence ID" value="KDR83550.1"/>
    <property type="molecule type" value="Genomic_DNA"/>
</dbReference>
<dbReference type="HOGENOM" id="CLU_152123_1_0_1"/>
<keyword evidence="2" id="KW-0472">Membrane</keyword>
<protein>
    <submittedName>
        <fullName evidence="3">Uncharacterized protein</fullName>
    </submittedName>
</protein>
<feature type="non-terminal residue" evidence="3">
    <location>
        <position position="1"/>
    </location>
</feature>
<feature type="non-terminal residue" evidence="3">
    <location>
        <position position="89"/>
    </location>
</feature>
<keyword evidence="1" id="KW-0175">Coiled coil</keyword>
<feature type="coiled-coil region" evidence="1">
    <location>
        <begin position="44"/>
        <end position="71"/>
    </location>
</feature>
<accession>A0A067TK08</accession>
<evidence type="ECO:0000256" key="2">
    <source>
        <dbReference type="SAM" id="Phobius"/>
    </source>
</evidence>
<keyword evidence="2" id="KW-1133">Transmembrane helix</keyword>
<name>A0A067TK08_GALM3</name>
<dbReference type="OrthoDB" id="3359404at2759"/>
<gene>
    <name evidence="3" type="ORF">GALMADRAFT_15877</name>
</gene>
<proteinExistence type="predicted"/>
<dbReference type="Proteomes" id="UP000027222">
    <property type="component" value="Unassembled WGS sequence"/>
</dbReference>
<evidence type="ECO:0000313" key="4">
    <source>
        <dbReference type="Proteomes" id="UP000027222"/>
    </source>
</evidence>
<feature type="transmembrane region" description="Helical" evidence="2">
    <location>
        <begin position="16"/>
        <end position="34"/>
    </location>
</feature>
<dbReference type="AlphaFoldDB" id="A0A067TK08"/>
<evidence type="ECO:0000256" key="1">
    <source>
        <dbReference type="SAM" id="Coils"/>
    </source>
</evidence>
<sequence>TTRSRHSTLYSETLPSMIPVFLLGSAVFLALQLTQLKLSHENFMEESTNRVTELEAEINALQQKRSTELKSPTLEITPIQKNPSRWRWW</sequence>
<organism evidence="3 4">
    <name type="scientific">Galerina marginata (strain CBS 339.88)</name>
    <dbReference type="NCBI Taxonomy" id="685588"/>
    <lineage>
        <taxon>Eukaryota</taxon>
        <taxon>Fungi</taxon>
        <taxon>Dikarya</taxon>
        <taxon>Basidiomycota</taxon>
        <taxon>Agaricomycotina</taxon>
        <taxon>Agaricomycetes</taxon>
        <taxon>Agaricomycetidae</taxon>
        <taxon>Agaricales</taxon>
        <taxon>Agaricineae</taxon>
        <taxon>Strophariaceae</taxon>
        <taxon>Galerina</taxon>
    </lineage>
</organism>
<keyword evidence="2" id="KW-0812">Transmembrane</keyword>
<reference evidence="4" key="1">
    <citation type="journal article" date="2014" name="Proc. Natl. Acad. Sci. U.S.A.">
        <title>Extensive sampling of basidiomycete genomes demonstrates inadequacy of the white-rot/brown-rot paradigm for wood decay fungi.</title>
        <authorList>
            <person name="Riley R."/>
            <person name="Salamov A.A."/>
            <person name="Brown D.W."/>
            <person name="Nagy L.G."/>
            <person name="Floudas D."/>
            <person name="Held B.W."/>
            <person name="Levasseur A."/>
            <person name="Lombard V."/>
            <person name="Morin E."/>
            <person name="Otillar R."/>
            <person name="Lindquist E.A."/>
            <person name="Sun H."/>
            <person name="LaButti K.M."/>
            <person name="Schmutz J."/>
            <person name="Jabbour D."/>
            <person name="Luo H."/>
            <person name="Baker S.E."/>
            <person name="Pisabarro A.G."/>
            <person name="Walton J.D."/>
            <person name="Blanchette R.A."/>
            <person name="Henrissat B."/>
            <person name="Martin F."/>
            <person name="Cullen D."/>
            <person name="Hibbett D.S."/>
            <person name="Grigoriev I.V."/>
        </authorList>
    </citation>
    <scope>NUCLEOTIDE SEQUENCE [LARGE SCALE GENOMIC DNA]</scope>
    <source>
        <strain evidence="4">CBS 339.88</strain>
    </source>
</reference>